<dbReference type="VEuPathDB" id="AmoebaDB:NAEGRDRAFT_72389"/>
<evidence type="ECO:0000256" key="2">
    <source>
        <dbReference type="SAM" id="MobiDB-lite"/>
    </source>
</evidence>
<dbReference type="Proteomes" id="UP000006671">
    <property type="component" value="Unassembled WGS sequence"/>
</dbReference>
<dbReference type="GeneID" id="8858532"/>
<gene>
    <name evidence="4" type="ORF">NAEGRDRAFT_72389</name>
</gene>
<organism evidence="5">
    <name type="scientific">Naegleria gruberi</name>
    <name type="common">Amoeba</name>
    <dbReference type="NCBI Taxonomy" id="5762"/>
    <lineage>
        <taxon>Eukaryota</taxon>
        <taxon>Discoba</taxon>
        <taxon>Heterolobosea</taxon>
        <taxon>Tetramitia</taxon>
        <taxon>Eutetramitia</taxon>
        <taxon>Vahlkampfiidae</taxon>
        <taxon>Naegleria</taxon>
    </lineage>
</organism>
<dbReference type="CDD" id="cd02620">
    <property type="entry name" value="Peptidase_C1A_CathepsinB"/>
    <property type="match status" value="1"/>
</dbReference>
<dbReference type="OMA" id="RINTNHT"/>
<dbReference type="PANTHER" id="PTHR12411">
    <property type="entry name" value="CYSTEINE PROTEASE FAMILY C1-RELATED"/>
    <property type="match status" value="1"/>
</dbReference>
<name>D2VTQ8_NAEGR</name>
<dbReference type="PRINTS" id="PR00705">
    <property type="entry name" value="PAPAIN"/>
</dbReference>
<evidence type="ECO:0000259" key="3">
    <source>
        <dbReference type="SMART" id="SM00645"/>
    </source>
</evidence>
<dbReference type="EMBL" id="GG738897">
    <property type="protein sequence ID" value="EFC39696.1"/>
    <property type="molecule type" value="Genomic_DNA"/>
</dbReference>
<dbReference type="InterPro" id="IPR013128">
    <property type="entry name" value="Peptidase_C1A"/>
</dbReference>
<feature type="compositionally biased region" description="Basic residues" evidence="2">
    <location>
        <begin position="39"/>
        <end position="49"/>
    </location>
</feature>
<dbReference type="InterPro" id="IPR038765">
    <property type="entry name" value="Papain-like_cys_pep_sf"/>
</dbReference>
<protein>
    <submittedName>
        <fullName evidence="4">Predicted protein</fullName>
    </submittedName>
</protein>
<dbReference type="GO" id="GO:0008234">
    <property type="term" value="F:cysteine-type peptidase activity"/>
    <property type="evidence" value="ECO:0007669"/>
    <property type="project" value="InterPro"/>
</dbReference>
<sequence>MAQQYRTVSSVNFSLGVLVLALCLGYLLFTAAHVEAAKKKPARPPHHGQHNSTHPPTPAPRPVNETSASTPVNDKELIDKINANETLGWKATEYPRFANLSISEARDSLFGLSLLSTDPDTPRLDIEPRVDLPMNFDARTQWRGCIPAVRDQQTCGACWAFSATYVLAHRLCIATNGKTNVVLSPEYQVQCDTMNKACQGGYLKYAWSFLERTGTTVDSCIPYASGRATFSSGTCPAKCKVSTQSMTMYKAKNSRYISGVNNIKAAIMSYGSVQSGFTIYRDFMSYRSGVYKHVSTTTLGGHAVALIGWGVESGTNYWLAVNSWGSNWGMSGYFKIAQGECGIENQVYAGEPVY</sequence>
<proteinExistence type="inferred from homology"/>
<dbReference type="PROSITE" id="PS00639">
    <property type="entry name" value="THIOL_PROTEASE_HIS"/>
    <property type="match status" value="1"/>
</dbReference>
<dbReference type="InterPro" id="IPR000169">
    <property type="entry name" value="Pept_cys_AS"/>
</dbReference>
<feature type="region of interest" description="Disordered" evidence="2">
    <location>
        <begin position="39"/>
        <end position="75"/>
    </location>
</feature>
<dbReference type="Gene3D" id="3.90.70.10">
    <property type="entry name" value="Cysteine proteinases"/>
    <property type="match status" value="1"/>
</dbReference>
<dbReference type="STRING" id="5762.D2VTQ8"/>
<dbReference type="RefSeq" id="XP_002672440.1">
    <property type="nucleotide sequence ID" value="XM_002672394.1"/>
</dbReference>
<dbReference type="InterPro" id="IPR000668">
    <property type="entry name" value="Peptidase_C1A_C"/>
</dbReference>
<dbReference type="AlphaFoldDB" id="D2VTQ8"/>
<dbReference type="InParanoid" id="D2VTQ8"/>
<keyword evidence="5" id="KW-1185">Reference proteome</keyword>
<dbReference type="Pfam" id="PF00112">
    <property type="entry name" value="Peptidase_C1"/>
    <property type="match status" value="1"/>
</dbReference>
<dbReference type="InterPro" id="IPR025660">
    <property type="entry name" value="Pept_his_AS"/>
</dbReference>
<dbReference type="SMART" id="SM00645">
    <property type="entry name" value="Pept_C1"/>
    <property type="match status" value="1"/>
</dbReference>
<dbReference type="KEGG" id="ngr:NAEGRDRAFT_72389"/>
<dbReference type="PROSITE" id="PS00139">
    <property type="entry name" value="THIOL_PROTEASE_CYS"/>
    <property type="match status" value="1"/>
</dbReference>
<evidence type="ECO:0000313" key="4">
    <source>
        <dbReference type="EMBL" id="EFC39696.1"/>
    </source>
</evidence>
<comment type="similarity">
    <text evidence="1">Belongs to the peptidase C1 family.</text>
</comment>
<dbReference type="SUPFAM" id="SSF54001">
    <property type="entry name" value="Cysteine proteinases"/>
    <property type="match status" value="1"/>
</dbReference>
<evidence type="ECO:0000256" key="1">
    <source>
        <dbReference type="ARBA" id="ARBA00008455"/>
    </source>
</evidence>
<evidence type="ECO:0000313" key="5">
    <source>
        <dbReference type="Proteomes" id="UP000006671"/>
    </source>
</evidence>
<feature type="domain" description="Peptidase C1A papain C-terminal" evidence="3">
    <location>
        <begin position="132"/>
        <end position="351"/>
    </location>
</feature>
<accession>D2VTQ8</accession>
<dbReference type="OrthoDB" id="640249at2759"/>
<dbReference type="GO" id="GO:0006508">
    <property type="term" value="P:proteolysis"/>
    <property type="evidence" value="ECO:0007669"/>
    <property type="project" value="InterPro"/>
</dbReference>
<dbReference type="eggNOG" id="KOG1543">
    <property type="taxonomic scope" value="Eukaryota"/>
</dbReference>
<reference evidence="4 5" key="1">
    <citation type="journal article" date="2010" name="Cell">
        <title>The genome of Naegleria gruberi illuminates early eukaryotic versatility.</title>
        <authorList>
            <person name="Fritz-Laylin L.K."/>
            <person name="Prochnik S.E."/>
            <person name="Ginger M.L."/>
            <person name="Dacks J.B."/>
            <person name="Carpenter M.L."/>
            <person name="Field M.C."/>
            <person name="Kuo A."/>
            <person name="Paredez A."/>
            <person name="Chapman J."/>
            <person name="Pham J."/>
            <person name="Shu S."/>
            <person name="Neupane R."/>
            <person name="Cipriano M."/>
            <person name="Mancuso J."/>
            <person name="Tu H."/>
            <person name="Salamov A."/>
            <person name="Lindquist E."/>
            <person name="Shapiro H."/>
            <person name="Lucas S."/>
            <person name="Grigoriev I.V."/>
            <person name="Cande W.Z."/>
            <person name="Fulton C."/>
            <person name="Rokhsar D.S."/>
            <person name="Dawson S.C."/>
        </authorList>
    </citation>
    <scope>NUCLEOTIDE SEQUENCE [LARGE SCALE GENOMIC DNA]</scope>
    <source>
        <strain evidence="4 5">NEG-M</strain>
    </source>
</reference>